<reference evidence="1" key="1">
    <citation type="submission" date="2020-07" db="EMBL/GenBank/DDBJ databases">
        <authorList>
            <person name="Lin J."/>
        </authorList>
    </citation>
    <scope>NUCLEOTIDE SEQUENCE</scope>
</reference>
<name>A0A6V7Q2X6_ANACO</name>
<gene>
    <name evidence="1" type="ORF">CB5_LOCUS20487</name>
</gene>
<dbReference type="EMBL" id="LR862131">
    <property type="protein sequence ID" value="CAD1837276.1"/>
    <property type="molecule type" value="Genomic_DNA"/>
</dbReference>
<proteinExistence type="predicted"/>
<protein>
    <submittedName>
        <fullName evidence="1">Uncharacterized protein</fullName>
    </submittedName>
</protein>
<dbReference type="AlphaFoldDB" id="A0A6V7Q2X6"/>
<accession>A0A6V7Q2X6</accession>
<sequence length="228" mass="25604">MSAETQQKLDECLQLYSSGLSTLARSLTQFDRLEALLIDLLEQSDLSLSGQCFAKTLSTCLSPFLTRQQTLSTEYVTLDAHFSLVGSFKMKVNELAVPLTDCNKQGDILRDQESAQKIAHLKKELAEAKGALVPTSQELDSLRVQYQAKREKEVAVYEQLSYLYKLYSMMKRKKCAADQAKANLLCRSLNDKVTGYARVWMTRLARRVSHRLVILAVCVIGLTRTSGP</sequence>
<organism evidence="1">
    <name type="scientific">Ananas comosus var. bracteatus</name>
    <name type="common">red pineapple</name>
    <dbReference type="NCBI Taxonomy" id="296719"/>
    <lineage>
        <taxon>Eukaryota</taxon>
        <taxon>Viridiplantae</taxon>
        <taxon>Streptophyta</taxon>
        <taxon>Embryophyta</taxon>
        <taxon>Tracheophyta</taxon>
        <taxon>Spermatophyta</taxon>
        <taxon>Magnoliopsida</taxon>
        <taxon>Liliopsida</taxon>
        <taxon>Poales</taxon>
        <taxon>Bromeliaceae</taxon>
        <taxon>Bromelioideae</taxon>
        <taxon>Ananas</taxon>
    </lineage>
</organism>
<evidence type="ECO:0000313" key="1">
    <source>
        <dbReference type="EMBL" id="CAD1837276.1"/>
    </source>
</evidence>